<sequence>MKNPKLMYATCAPMMAPSFVELNPASVVVTSANIACDATKKKPTPRVVINLDAQINRVVGWIATMQFEAVMQINAIDNNGFRPKESKIDPTKGESIICTAAPADEIMDNVRVARSVPIVFMRAGAGASEMIALLRTRRNDMTCRIVNGFFRNPVVIELFVVS</sequence>
<evidence type="ECO:0000313" key="1">
    <source>
        <dbReference type="EMBL" id="CAD8412527.1"/>
    </source>
</evidence>
<dbReference type="EMBL" id="HBEL01018175">
    <property type="protein sequence ID" value="CAD8412527.1"/>
    <property type="molecule type" value="Transcribed_RNA"/>
</dbReference>
<accession>A0A7S0GAM0</accession>
<proteinExistence type="predicted"/>
<name>A0A7S0GAM0_9STRA</name>
<reference evidence="1" key="1">
    <citation type="submission" date="2021-01" db="EMBL/GenBank/DDBJ databases">
        <authorList>
            <person name="Corre E."/>
            <person name="Pelletier E."/>
            <person name="Niang G."/>
            <person name="Scheremetjew M."/>
            <person name="Finn R."/>
            <person name="Kale V."/>
            <person name="Holt S."/>
            <person name="Cochrane G."/>
            <person name="Meng A."/>
            <person name="Brown T."/>
            <person name="Cohen L."/>
        </authorList>
    </citation>
    <scope>NUCLEOTIDE SEQUENCE</scope>
    <source>
        <strain evidence="1">CCAP1064/1</strain>
    </source>
</reference>
<gene>
    <name evidence="1" type="ORF">PINE0816_LOCUS8653</name>
</gene>
<protein>
    <submittedName>
        <fullName evidence="1">Uncharacterized protein</fullName>
    </submittedName>
</protein>
<dbReference type="AlphaFoldDB" id="A0A7S0GAM0"/>
<organism evidence="1">
    <name type="scientific">Proboscia inermis</name>
    <dbReference type="NCBI Taxonomy" id="420281"/>
    <lineage>
        <taxon>Eukaryota</taxon>
        <taxon>Sar</taxon>
        <taxon>Stramenopiles</taxon>
        <taxon>Ochrophyta</taxon>
        <taxon>Bacillariophyta</taxon>
        <taxon>Coscinodiscophyceae</taxon>
        <taxon>Rhizosoleniophycidae</taxon>
        <taxon>Rhizosoleniales</taxon>
        <taxon>Rhizosoleniaceae</taxon>
        <taxon>Proboscia</taxon>
    </lineage>
</organism>